<dbReference type="GO" id="GO:0008237">
    <property type="term" value="F:metallopeptidase activity"/>
    <property type="evidence" value="ECO:0007669"/>
    <property type="project" value="UniProtKB-KW"/>
</dbReference>
<gene>
    <name evidence="1" type="ORF">L1I30_10185</name>
</gene>
<organism evidence="1 2">
    <name type="scientific">Gillisia lutea</name>
    <dbReference type="NCBI Taxonomy" id="2909668"/>
    <lineage>
        <taxon>Bacteria</taxon>
        <taxon>Pseudomonadati</taxon>
        <taxon>Bacteroidota</taxon>
        <taxon>Flavobacteriia</taxon>
        <taxon>Flavobacteriales</taxon>
        <taxon>Flavobacteriaceae</taxon>
        <taxon>Gillisia</taxon>
    </lineage>
</organism>
<sequence length="278" mass="30148">MKLNKLFLFLAGTGIIFTSCEKEELTTTDETMAVETQSKVPQSVLDQITALHFNPEGAEVGKVLLPDGSFEKTYIVEGDIILSADQLNNLSPSNITDKQYRTNNLVSNNRTINIIGYTGGSQALTSKQRTALQYAVANYNALNIGLDFTLTFGTNYTPYDIVVYQTNNGQAGGVAGFPSGGNPYKYVQIFNGMENYSVDTNEHVMTHEIGHTLGMRHTDWFSRQSCGQSGESAGSDGAVHIPGTPTGYDATSVMLACFSASEDGEFGANDVTAFEYLY</sequence>
<dbReference type="Gene3D" id="3.40.390.10">
    <property type="entry name" value="Collagenase (Catalytic Domain)"/>
    <property type="match status" value="1"/>
</dbReference>
<dbReference type="InterPro" id="IPR024079">
    <property type="entry name" value="MetalloPept_cat_dom_sf"/>
</dbReference>
<keyword evidence="1" id="KW-0378">Hydrolase</keyword>
<evidence type="ECO:0000313" key="1">
    <source>
        <dbReference type="EMBL" id="MCF4102036.1"/>
    </source>
</evidence>
<name>A0ABS9EGQ5_9FLAO</name>
<protein>
    <submittedName>
        <fullName evidence="1">Zinc-dependent metalloprotease</fullName>
    </submittedName>
</protein>
<accession>A0ABS9EGQ5</accession>
<evidence type="ECO:0000313" key="2">
    <source>
        <dbReference type="Proteomes" id="UP001179363"/>
    </source>
</evidence>
<keyword evidence="1" id="KW-0482">Metalloprotease</keyword>
<proteinExistence type="predicted"/>
<dbReference type="PROSITE" id="PS51257">
    <property type="entry name" value="PROKAR_LIPOPROTEIN"/>
    <property type="match status" value="1"/>
</dbReference>
<comment type="caution">
    <text evidence="1">The sequence shown here is derived from an EMBL/GenBank/DDBJ whole genome shotgun (WGS) entry which is preliminary data.</text>
</comment>
<dbReference type="EMBL" id="JAKGTH010000009">
    <property type="protein sequence ID" value="MCF4102036.1"/>
    <property type="molecule type" value="Genomic_DNA"/>
</dbReference>
<reference evidence="1" key="1">
    <citation type="submission" date="2022-01" db="EMBL/GenBank/DDBJ databases">
        <title>Gillisia lutea sp. nov., isolated from marine plastic residues from the Malvarosa beach (Valencia, Spain).</title>
        <authorList>
            <person name="Vidal-Verdu A."/>
            <person name="Molina-Menor E."/>
            <person name="Satari L."/>
            <person name="Pascual J."/>
            <person name="Pereto J."/>
            <person name="Porcar M."/>
        </authorList>
    </citation>
    <scope>NUCLEOTIDE SEQUENCE</scope>
    <source>
        <strain evidence="1">M10.2A</strain>
    </source>
</reference>
<dbReference type="Proteomes" id="UP001179363">
    <property type="component" value="Unassembled WGS sequence"/>
</dbReference>
<dbReference type="Pfam" id="PF12388">
    <property type="entry name" value="Peptidase_M57"/>
    <property type="match status" value="1"/>
</dbReference>
<dbReference type="RefSeq" id="WP_236134185.1">
    <property type="nucleotide sequence ID" value="NZ_JAKGTH010000009.1"/>
</dbReference>
<keyword evidence="2" id="KW-1185">Reference proteome</keyword>
<dbReference type="InterPro" id="IPR024653">
    <property type="entry name" value="Peptidase_M10/M27/M57"/>
</dbReference>
<keyword evidence="1" id="KW-0645">Protease</keyword>
<dbReference type="SUPFAM" id="SSF55486">
    <property type="entry name" value="Metalloproteases ('zincins'), catalytic domain"/>
    <property type="match status" value="1"/>
</dbReference>